<accession>Q6LHR4</accession>
<dbReference type="InterPro" id="IPR016181">
    <property type="entry name" value="Acyl_CoA_acyltransferase"/>
</dbReference>
<name>Q6LHR4_PHOPR</name>
<proteinExistence type="predicted"/>
<evidence type="ECO:0000313" key="2">
    <source>
        <dbReference type="EMBL" id="CAG23166.1"/>
    </source>
</evidence>
<dbReference type="Gene3D" id="3.40.630.30">
    <property type="match status" value="1"/>
</dbReference>
<reference evidence="3" key="1">
    <citation type="journal article" date="2005" name="Science">
        <title>Life at depth: Photobacterium profundum genome sequence and expression analysis.</title>
        <authorList>
            <person name="Vezzi A."/>
            <person name="Campanaro S."/>
            <person name="D'Angelo M."/>
            <person name="Simonato F."/>
            <person name="Vitulo N."/>
            <person name="Lauro F.M."/>
            <person name="Cestaro A."/>
            <person name="Malacrida G."/>
            <person name="Simionati B."/>
            <person name="Cannata N."/>
            <person name="Romualdi C."/>
            <person name="Bartlett D.H."/>
            <person name="Valle G."/>
        </authorList>
    </citation>
    <scope>NUCLEOTIDE SEQUENCE [LARGE SCALE GENOMIC DNA]</scope>
    <source>
        <strain evidence="3">ATCC BAA-1253 / SS9</strain>
    </source>
</reference>
<dbReference type="PANTHER" id="PTHR34815:SF2">
    <property type="entry name" value="N-ACETYLTRANSFERASE DOMAIN-CONTAINING PROTEIN"/>
    <property type="match status" value="1"/>
</dbReference>
<dbReference type="InterPro" id="IPR000182">
    <property type="entry name" value="GNAT_dom"/>
</dbReference>
<keyword evidence="3" id="KW-1185">Reference proteome</keyword>
<dbReference type="STRING" id="298386.PBPRB1295"/>
<dbReference type="PROSITE" id="PS51186">
    <property type="entry name" value="GNAT"/>
    <property type="match status" value="1"/>
</dbReference>
<sequence length="147" mass="16781">MKSEMDSIYLMGYDVWGDDFNIETYLNGCRNNKKYVLGEWYVLVVDGLAVSSLIVYHDQFKLAESNFGIGSLSTSSDFRKNGYAKVLINLVVTQIFTTTEAKVIFLHSDIGQQFYEQLGFKCIANTSECMYKKKSIDVELRGIPSYF</sequence>
<dbReference type="GO" id="GO:0016747">
    <property type="term" value="F:acyltransferase activity, transferring groups other than amino-acyl groups"/>
    <property type="evidence" value="ECO:0007669"/>
    <property type="project" value="InterPro"/>
</dbReference>
<evidence type="ECO:0000259" key="1">
    <source>
        <dbReference type="PROSITE" id="PS51186"/>
    </source>
</evidence>
<dbReference type="EMBL" id="CR378679">
    <property type="protein sequence ID" value="CAG23166.1"/>
    <property type="molecule type" value="Genomic_DNA"/>
</dbReference>
<dbReference type="eggNOG" id="COG0456">
    <property type="taxonomic scope" value="Bacteria"/>
</dbReference>
<dbReference type="AlphaFoldDB" id="Q6LHR4"/>
<dbReference type="KEGG" id="ppr:PBPRB1295"/>
<protein>
    <recommendedName>
        <fullName evidence="1">N-acetyltransferase domain-containing protein</fullName>
    </recommendedName>
</protein>
<evidence type="ECO:0000313" key="3">
    <source>
        <dbReference type="Proteomes" id="UP000000593"/>
    </source>
</evidence>
<gene>
    <name evidence="2" type="ordered locus">PBPRB1295</name>
</gene>
<dbReference type="HOGENOM" id="CLU_136630_0_0_6"/>
<dbReference type="Pfam" id="PF00583">
    <property type="entry name" value="Acetyltransf_1"/>
    <property type="match status" value="1"/>
</dbReference>
<dbReference type="SUPFAM" id="SSF55729">
    <property type="entry name" value="Acyl-CoA N-acyltransferases (Nat)"/>
    <property type="match status" value="1"/>
</dbReference>
<organism evidence="2 3">
    <name type="scientific">Photobacterium profundum (strain SS9)</name>
    <dbReference type="NCBI Taxonomy" id="298386"/>
    <lineage>
        <taxon>Bacteria</taxon>
        <taxon>Pseudomonadati</taxon>
        <taxon>Pseudomonadota</taxon>
        <taxon>Gammaproteobacteria</taxon>
        <taxon>Vibrionales</taxon>
        <taxon>Vibrionaceae</taxon>
        <taxon>Photobacterium</taxon>
    </lineage>
</organism>
<dbReference type="InterPro" id="IPR053013">
    <property type="entry name" value="LAT"/>
</dbReference>
<dbReference type="Proteomes" id="UP000000593">
    <property type="component" value="Chromosome 2"/>
</dbReference>
<feature type="domain" description="N-acetyltransferase" evidence="1">
    <location>
        <begin position="1"/>
        <end position="137"/>
    </location>
</feature>
<dbReference type="PANTHER" id="PTHR34815">
    <property type="entry name" value="LYSINE ACETYLTRANSFERASE"/>
    <property type="match status" value="1"/>
</dbReference>